<evidence type="ECO:0000256" key="1">
    <source>
        <dbReference type="ARBA" id="ARBA00022741"/>
    </source>
</evidence>
<dbReference type="Pfam" id="PF00501">
    <property type="entry name" value="AMP-binding"/>
    <property type="match status" value="1"/>
</dbReference>
<dbReference type="PANTHER" id="PTHR43272">
    <property type="entry name" value="LONG-CHAIN-FATTY-ACID--COA LIGASE"/>
    <property type="match status" value="1"/>
</dbReference>
<dbReference type="Gene3D" id="3.30.300.30">
    <property type="match status" value="1"/>
</dbReference>
<keyword evidence="2" id="KW-0067">ATP-binding</keyword>
<comment type="catalytic activity">
    <reaction evidence="3">
        <text>a long-chain fatty acid + ATP + CoA = a long-chain fatty acyl-CoA + AMP + diphosphate</text>
        <dbReference type="Rhea" id="RHEA:15421"/>
        <dbReference type="ChEBI" id="CHEBI:30616"/>
        <dbReference type="ChEBI" id="CHEBI:33019"/>
        <dbReference type="ChEBI" id="CHEBI:57287"/>
        <dbReference type="ChEBI" id="CHEBI:57560"/>
        <dbReference type="ChEBI" id="CHEBI:83139"/>
        <dbReference type="ChEBI" id="CHEBI:456215"/>
        <dbReference type="EC" id="6.2.1.3"/>
    </reaction>
    <physiologicalReaction direction="left-to-right" evidence="3">
        <dbReference type="Rhea" id="RHEA:15422"/>
    </physiologicalReaction>
</comment>
<dbReference type="InterPro" id="IPR045851">
    <property type="entry name" value="AMP-bd_C_sf"/>
</dbReference>
<gene>
    <name evidence="5" type="ORF">EV190_1405</name>
</gene>
<dbReference type="EMBL" id="SNYN01000040">
    <property type="protein sequence ID" value="TDQ43644.1"/>
    <property type="molecule type" value="Genomic_DNA"/>
</dbReference>
<dbReference type="SUPFAM" id="SSF56801">
    <property type="entry name" value="Acetyl-CoA synthetase-like"/>
    <property type="match status" value="1"/>
</dbReference>
<dbReference type="InterPro" id="IPR020845">
    <property type="entry name" value="AMP-binding_CS"/>
</dbReference>
<sequence>MTSTIRAVPAGAVPPGSGGLAEPLFAVAEQDPARAVLARKEGDAWRDVTAAGFAEQVTRVARGLVGAGIGAGDRVALLADNRYEWTLLDYALWSVGAVPVPVYPSSSTSQIRWILTDSGAAACVTDTAERAARVREAVGAELPLRILDEGAVADLEALAEGTPAGEVRARRAAVAPDDPATIVYTSGTTGPPKGCVLTHANFFAEVDNIIAGLPELFAEGPDGAQPGTLLFLPLAHVFGRMVQVCALHAGVRLAHTASVRGLLADLTTFRPSFLLGVPYVLEKIHSGARAKAGGGFTGRVFDAATGTAVAYSEALDRGGPGPLLRARRALFHRLVYARLLAALGGRATRVITGGGSLEPRLLHFYRGIGLEVVEGYGLTETTAAVIANRPGRVRAGTVGTPLPGVSVVLADDGEILVRGPQVFERYWNNEEATAAAFTDGWFATGDLGEFDAEDNLRVIGRKKEILVTAGGKNIVPGPMEERLRAHPLVGQAMVVGDGRPFAAALVVLDADARDRPGTNEEARAAVQDAVDAANAEVSRAESIRAFTIVDRPFSEEDGTLTPTLKMRRAAILSRHAAEVEAMYSRR</sequence>
<dbReference type="InterPro" id="IPR000873">
    <property type="entry name" value="AMP-dep_synth/lig_dom"/>
</dbReference>
<accession>A0A4R6UKB6</accession>
<dbReference type="Pfam" id="PF23562">
    <property type="entry name" value="AMP-binding_C_3"/>
    <property type="match status" value="1"/>
</dbReference>
<name>A0A4R6UKB6_9ACTN</name>
<dbReference type="GO" id="GO:0005524">
    <property type="term" value="F:ATP binding"/>
    <property type="evidence" value="ECO:0007669"/>
    <property type="project" value="UniProtKB-KW"/>
</dbReference>
<dbReference type="RefSeq" id="WP_133743717.1">
    <property type="nucleotide sequence ID" value="NZ_SNYN01000040.1"/>
</dbReference>
<dbReference type="CDD" id="cd05907">
    <property type="entry name" value="VL_LC_FACS_like"/>
    <property type="match status" value="1"/>
</dbReference>
<evidence type="ECO:0000313" key="5">
    <source>
        <dbReference type="EMBL" id="TDQ43644.1"/>
    </source>
</evidence>
<dbReference type="Proteomes" id="UP000295281">
    <property type="component" value="Unassembled WGS sequence"/>
</dbReference>
<keyword evidence="1" id="KW-0547">Nucleotide-binding</keyword>
<dbReference type="Gene3D" id="3.40.50.12780">
    <property type="entry name" value="N-terminal domain of ligase-like"/>
    <property type="match status" value="1"/>
</dbReference>
<protein>
    <submittedName>
        <fullName evidence="5">Long-chain acyl-CoA synthetase</fullName>
    </submittedName>
</protein>
<dbReference type="AlphaFoldDB" id="A0A4R6UKB6"/>
<reference evidence="5 6" key="1">
    <citation type="submission" date="2019-03" db="EMBL/GenBank/DDBJ databases">
        <title>Genomic Encyclopedia of Type Strains, Phase IV (KMG-IV): sequencing the most valuable type-strain genomes for metagenomic binning, comparative biology and taxonomic classification.</title>
        <authorList>
            <person name="Goeker M."/>
        </authorList>
    </citation>
    <scope>NUCLEOTIDE SEQUENCE [LARGE SCALE GENOMIC DNA]</scope>
    <source>
        <strain evidence="5 6">DSM 46770</strain>
    </source>
</reference>
<evidence type="ECO:0000256" key="2">
    <source>
        <dbReference type="ARBA" id="ARBA00022840"/>
    </source>
</evidence>
<evidence type="ECO:0000256" key="3">
    <source>
        <dbReference type="ARBA" id="ARBA00024484"/>
    </source>
</evidence>
<dbReference type="GO" id="GO:0016020">
    <property type="term" value="C:membrane"/>
    <property type="evidence" value="ECO:0007669"/>
    <property type="project" value="TreeGrafter"/>
</dbReference>
<dbReference type="InterPro" id="IPR042099">
    <property type="entry name" value="ANL_N_sf"/>
</dbReference>
<feature type="domain" description="AMP-dependent synthetase/ligase" evidence="4">
    <location>
        <begin position="26"/>
        <end position="427"/>
    </location>
</feature>
<organism evidence="5 6">
    <name type="scientific">Actinorugispora endophytica</name>
    <dbReference type="NCBI Taxonomy" id="1605990"/>
    <lineage>
        <taxon>Bacteria</taxon>
        <taxon>Bacillati</taxon>
        <taxon>Actinomycetota</taxon>
        <taxon>Actinomycetes</taxon>
        <taxon>Streptosporangiales</taxon>
        <taxon>Nocardiopsidaceae</taxon>
        <taxon>Actinorugispora</taxon>
    </lineage>
</organism>
<dbReference type="PANTHER" id="PTHR43272:SF33">
    <property type="entry name" value="AMP-BINDING DOMAIN-CONTAINING PROTEIN-RELATED"/>
    <property type="match status" value="1"/>
</dbReference>
<comment type="caution">
    <text evidence="5">The sequence shown here is derived from an EMBL/GenBank/DDBJ whole genome shotgun (WGS) entry which is preliminary data.</text>
</comment>
<keyword evidence="6" id="KW-1185">Reference proteome</keyword>
<dbReference type="GO" id="GO:0004467">
    <property type="term" value="F:long-chain fatty acid-CoA ligase activity"/>
    <property type="evidence" value="ECO:0007669"/>
    <property type="project" value="UniProtKB-EC"/>
</dbReference>
<proteinExistence type="predicted"/>
<dbReference type="OrthoDB" id="9803968at2"/>
<dbReference type="PROSITE" id="PS00455">
    <property type="entry name" value="AMP_BINDING"/>
    <property type="match status" value="1"/>
</dbReference>
<evidence type="ECO:0000313" key="6">
    <source>
        <dbReference type="Proteomes" id="UP000295281"/>
    </source>
</evidence>
<evidence type="ECO:0000259" key="4">
    <source>
        <dbReference type="Pfam" id="PF00501"/>
    </source>
</evidence>